<dbReference type="Pfam" id="PF12937">
    <property type="entry name" value="F-box-like"/>
    <property type="match status" value="1"/>
</dbReference>
<dbReference type="InterPro" id="IPR001810">
    <property type="entry name" value="F-box_dom"/>
</dbReference>
<dbReference type="SUPFAM" id="SSF52047">
    <property type="entry name" value="RNI-like"/>
    <property type="match status" value="1"/>
</dbReference>
<protein>
    <submittedName>
        <fullName evidence="2">F-box protein</fullName>
    </submittedName>
</protein>
<evidence type="ECO:0000313" key="2">
    <source>
        <dbReference type="EMBL" id="GJE93310.1"/>
    </source>
</evidence>
<sequence length="366" mass="38672">MVNPLPNELLAAVFENLRSDALLQVVCVSRRFHAVGERTLYANVAIAEAVPRSAPVPRKTVTFCTTLLAHPHLAEGTRKLAVRWHTDAGPREPYLAPLEPVLALLNRALRLLRALDALELALGLSGGPLTSRGILAGCAFPALRTFALSGVGRGAPPHKTHAAPSPPVEWFLAAVPTLTHLRLGDCHEGLALPPGALPALRAFRGSAPTAASVLPGRPVAVLALVGHEFVTERDLAALARSSVRVRVLDLSAMSVTPLLLRDISRHLSGVAHLKVRLALRHTLHHALSGISLLVGLTSVLGAFPELSQLDLSPTALDGVGTSNAADEATLCASWGGGCASLRHIVFPSGTEWARRADARWAPVPRT</sequence>
<dbReference type="AlphaFoldDB" id="A0A9P3LFH7"/>
<dbReference type="InterPro" id="IPR032675">
    <property type="entry name" value="LRR_dom_sf"/>
</dbReference>
<dbReference type="PROSITE" id="PS50181">
    <property type="entry name" value="FBOX"/>
    <property type="match status" value="1"/>
</dbReference>
<organism evidence="2 3">
    <name type="scientific">Phanerochaete sordida</name>
    <dbReference type="NCBI Taxonomy" id="48140"/>
    <lineage>
        <taxon>Eukaryota</taxon>
        <taxon>Fungi</taxon>
        <taxon>Dikarya</taxon>
        <taxon>Basidiomycota</taxon>
        <taxon>Agaricomycotina</taxon>
        <taxon>Agaricomycetes</taxon>
        <taxon>Polyporales</taxon>
        <taxon>Phanerochaetaceae</taxon>
        <taxon>Phanerochaete</taxon>
    </lineage>
</organism>
<evidence type="ECO:0000313" key="3">
    <source>
        <dbReference type="Proteomes" id="UP000703269"/>
    </source>
</evidence>
<dbReference type="OrthoDB" id="3247499at2759"/>
<reference evidence="2 3" key="1">
    <citation type="submission" date="2021-08" db="EMBL/GenBank/DDBJ databases">
        <title>Draft Genome Sequence of Phanerochaete sordida strain YK-624.</title>
        <authorList>
            <person name="Mori T."/>
            <person name="Dohra H."/>
            <person name="Suzuki T."/>
            <person name="Kawagishi H."/>
            <person name="Hirai H."/>
        </authorList>
    </citation>
    <scope>NUCLEOTIDE SEQUENCE [LARGE SCALE GENOMIC DNA]</scope>
    <source>
        <strain evidence="2 3">YK-624</strain>
    </source>
</reference>
<comment type="caution">
    <text evidence="2">The sequence shown here is derived from an EMBL/GenBank/DDBJ whole genome shotgun (WGS) entry which is preliminary data.</text>
</comment>
<feature type="domain" description="F-box" evidence="1">
    <location>
        <begin position="1"/>
        <end position="44"/>
    </location>
</feature>
<dbReference type="Proteomes" id="UP000703269">
    <property type="component" value="Unassembled WGS sequence"/>
</dbReference>
<name>A0A9P3LFH7_9APHY</name>
<proteinExistence type="predicted"/>
<evidence type="ECO:0000259" key="1">
    <source>
        <dbReference type="PROSITE" id="PS50181"/>
    </source>
</evidence>
<dbReference type="CDD" id="cd09917">
    <property type="entry name" value="F-box_SF"/>
    <property type="match status" value="1"/>
</dbReference>
<accession>A0A9P3LFH7</accession>
<gene>
    <name evidence="2" type="ORF">PsYK624_094690</name>
</gene>
<dbReference type="EMBL" id="BPQB01000031">
    <property type="protein sequence ID" value="GJE93310.1"/>
    <property type="molecule type" value="Genomic_DNA"/>
</dbReference>
<keyword evidence="3" id="KW-1185">Reference proteome</keyword>
<dbReference type="Gene3D" id="3.80.10.10">
    <property type="entry name" value="Ribonuclease Inhibitor"/>
    <property type="match status" value="1"/>
</dbReference>